<evidence type="ECO:0000256" key="10">
    <source>
        <dbReference type="SAM" id="MobiDB-lite"/>
    </source>
</evidence>
<feature type="compositionally biased region" description="Basic and acidic residues" evidence="10">
    <location>
        <begin position="1"/>
        <end position="10"/>
    </location>
</feature>
<dbReference type="CDD" id="cd00048">
    <property type="entry name" value="DSRM_SF"/>
    <property type="match status" value="1"/>
</dbReference>
<dbReference type="InterPro" id="IPR001795">
    <property type="entry name" value="RNA-dir_pol_luteovirus"/>
</dbReference>
<dbReference type="InterPro" id="IPR007094">
    <property type="entry name" value="RNA-dir_pol_PSvirus"/>
</dbReference>
<evidence type="ECO:0000256" key="3">
    <source>
        <dbReference type="ARBA" id="ARBA00022679"/>
    </source>
</evidence>
<dbReference type="PROSITE" id="PS50137">
    <property type="entry name" value="DS_RBD"/>
    <property type="match status" value="1"/>
</dbReference>
<evidence type="ECO:0000313" key="13">
    <source>
        <dbReference type="EMBL" id="AIC34742.2"/>
    </source>
</evidence>
<evidence type="ECO:0000256" key="4">
    <source>
        <dbReference type="ARBA" id="ARBA00022695"/>
    </source>
</evidence>
<dbReference type="GO" id="GO:0003723">
    <property type="term" value="F:RNA binding"/>
    <property type="evidence" value="ECO:0007669"/>
    <property type="project" value="UniProtKB-UniRule"/>
</dbReference>
<feature type="region of interest" description="Disordered" evidence="10">
    <location>
        <begin position="1"/>
        <end position="22"/>
    </location>
</feature>
<feature type="domain" description="RdRp catalytic" evidence="12">
    <location>
        <begin position="2064"/>
        <end position="2197"/>
    </location>
</feature>
<keyword evidence="8" id="KW-0694">RNA-binding</keyword>
<dbReference type="GO" id="GO:0000166">
    <property type="term" value="F:nucleotide binding"/>
    <property type="evidence" value="ECO:0007669"/>
    <property type="project" value="UniProtKB-KW"/>
</dbReference>
<feature type="compositionally biased region" description="Basic and acidic residues" evidence="10">
    <location>
        <begin position="650"/>
        <end position="660"/>
    </location>
</feature>
<sequence length="2554" mass="289776">MSQTKNKEPVVEQQNQQTFNQKDHNALVIEHKTSATTSAQSIPVRPSRKKDDYVDMTQGNFNLILKLLPTISELQKRHILHLLREEVEGKKVCFVKREKQNPLMAINELAVKVGEKPKYTSTKTGADHIPSWTVLVEFAGFSEAATCDTVKNAKMIAAYKLVKRFCKWDPTYIEISDCMLPPPDLTSCGDVESNPGPIIHSVAFARTGSVWTPATFTFNTTSSPGRLQVQMSSSDNRYGLNSVLLAAGGTTWGTAYFSQHWNSDFGLQPDLTITVTPQLTGEELGSIYFDAVETTNAEEAIEATIINTTPIDVMVDTTAGPVPIEGDFKPTNETPTWVSNTKPIDVATPKTRDYANRSVLTPQLITKMKDHVYALQKDEVKDVTLASLDFGLNPSSVLGRWLKWLTGIDMRLHLGKKVTNHKVRMFVQKTRFPLKTAIEELNNGTVPHRLRRDVRYIEKPFDKEEHTDILLSGDVEENPGPEGMEQVSITPEQLQMILAMQKSPPKPKIKELSEREIQLRLQGNEATRRHQRFKGEPIDPVLTREDIIRKHNQQNGILPDEKEQPIVVNNVHPLEKEYSIEKEGMVWDEEQFLTYIHDKSSSNDHYACIYNVVTHNRFGVLEMSEDPLEIIDHYEPGEEPKTKPKTKSSNKRELNDETFYRKKKTKTTKEPKTQEQKKIDHDNMFSRLLRRLDKPQIVAAWLNNRPSRKLVEKLADSKFGIGWQAKEEYTTSMVIVSGYINCEPLPLIVDKLLSVDNNYDMWQQTDKYFDNLITLCNRVSDVTYTSAQLCRDASILNNKKMHVENGNIVSMENQSEIDSQTKFFSLLEDDNKLPIVDELRVLADMTAQRSNVNTAGNHLRDNDSIRADAVLANNTVRNNCQIPIPVTTLIPRQIRGLNGVLVNQQLRLQGIETHITDSYISKAEPSDYSKQLSEMVNAQKTSTWRANNIASQGWDMFDTVQLNTNISQKDLSMDTALTKLMLLYQLTTQNLPATQLPSSIYSAFDSRTQPTLQDGIWGINNGANIFGEQCGGLAAPVFPFSGGTGEITFHLTLQSVPQEFQESAIFVPATALQAAKEGARTLAMYVLMFAEWPFGMYTKTKQTTDNAGNNQSDQIFIHSESTVHIPGQKQMHIVLPRKVNMVNPTTIAEANARVVIQPTYGTVAAGAGVANGNINVAAVGVALPTVNLTDYLVSWATDFTLGDIKQLVERMKTTLPISRDLMAARQNAMLLSTLFPPLIQSNVASDTKEVPGTAGAYTACLANLGIPETLTVNWGEDINVQPLYQLLETDITAHNRYVLNLFKREEVVAGAYEFGWLGHMASYMMGLLLTMNISSVFNVWYSTRRISTKAWDTAYDSNIQAYQDMHYQMFSWSSMQGSIAPAMVDEILHNLCGQMFGFSLPLRQVLFNALPITFSSFGSWMSPRVSDGFQTVRYYDIGPPVINPKRDGEVPVSMIDAWTYKFTEKLPKSFLPWPMPEGKDSTMGYDPEKEPALIDNSNETGNVFRPFMARNGNNSNYLPTNYTIDVSQNGHDESCINVDLFNNVAGVTLTNYDGTATNADVVPTGSYIKQRAMPINANAVRPTETLDAANHTKPFAIEGGRLVYLGGTIANTTNVVNAMQRKQRLSKPAFKWAHAQRQRVYDSSRPGMDAITKLCARKSGFYECPFHNNDGTQDWTQRCYRSSTKYISRLDRTTESARGYGYASDSNSINQIYQIALHRKAKLITAKKWQELTKGIYNASTLTPKIVDQIIKDEGSGTDKTKYVNVPKIITDKELQTFYVPRSNADLVIRRIRLIDLWRNLKPDQMDEIRNYTHLDYIFVQNICIYMLVFGINTVKHFRQIGLFNERNEFIEIAKQLSTKGKRFVDDVDNMKQKVCEIATIVGYMDPNVDKIDVMEEVNSLAAEGNEHGIDRDNWNDLFTKTCKEVMTWYKGHEFISFDDYIKEGMWLTSGSSSIGKVHWTKDGENGKFKARKNMLLQIYTPQELANIVYAWDGKLHSRVFIKNEMSKLRLAVASNIEAYIHESYMLFLYGHGFKEYFGVTLDEKPDQQHQREIEMIEKLQAGYFGLPFDYASFDHQPTTFEVKTMVRRVGEIVVSQVPKNYYYQTQLLVNKIVNAYDKSYLSGNIKNTKFENIKVKGGVPSGVRITSLLGNMWNAIITKIAINNVIGIIGYDPISQISLRGDDVAILSKDPAALYLLRLSYAAINAIGKDSKLGISPKVCEFLRNEISVTGVRGWTCRGIGGISQRKPWNPQPWSPNDEVETNASNISLLERRAGIELQQLHHINKVKWSRHVRQSYKYLELPKRLGGFGIYRFQGWLPNGKLPLAKKPLVNVEDIHPSQELFLPLSEQQKKILAQVEMTNKMQTDDIPGTQKLFSKEWIQKVRAKKIIWSRNQTIPIHTDHTVRIPKWDEKIKFPRYKSEYILNNKINLTMEQVLRQYNLLKEVERYDKDLKVPKLLDILDKWFPVQSSKIKTYESQGFHRTDAINLAVGEIPTEPAVKINPILINFVKLHLERQGITHQRGRNKIAKFIYQKTKQAENMILQSSLQQMYRY</sequence>
<proteinExistence type="predicted"/>
<feature type="compositionally biased region" description="Basic and acidic residues" evidence="10">
    <location>
        <begin position="667"/>
        <end position="678"/>
    </location>
</feature>
<evidence type="ECO:0000256" key="2">
    <source>
        <dbReference type="ARBA" id="ARBA00022484"/>
    </source>
</evidence>
<keyword evidence="4 9" id="KW-0548">Nucleotidyltransferase</keyword>
<reference evidence="13" key="2">
    <citation type="journal article" date="2015" name="Arch. Virol.">
        <title>Extended genome sequences of penaeid shrimp infectious myonecrosis virus strains from Brazil and Indonesia.</title>
        <authorList>
            <person name="Naim S."/>
            <person name="Tang K.F.-J."/>
            <person name="Yang M."/>
            <person name="Lightner D.V."/>
            <person name="Nibert M.L."/>
        </authorList>
    </citation>
    <scope>NUCLEOTIDE SEQUENCE</scope>
    <source>
        <strain evidence="13">IMNV-ID-LP-11</strain>
    </source>
</reference>
<comment type="catalytic activity">
    <reaction evidence="7 9">
        <text>RNA(n) + a ribonucleoside 5'-triphosphate = RNA(n+1) + diphosphate</text>
        <dbReference type="Rhea" id="RHEA:21248"/>
        <dbReference type="Rhea" id="RHEA-COMP:14527"/>
        <dbReference type="Rhea" id="RHEA-COMP:17342"/>
        <dbReference type="ChEBI" id="CHEBI:33019"/>
        <dbReference type="ChEBI" id="CHEBI:61557"/>
        <dbReference type="ChEBI" id="CHEBI:140395"/>
        <dbReference type="EC" id="2.7.7.48"/>
    </reaction>
</comment>
<dbReference type="SUPFAM" id="SSF54768">
    <property type="entry name" value="dsRNA-binding domain-like"/>
    <property type="match status" value="1"/>
</dbReference>
<evidence type="ECO:0000256" key="8">
    <source>
        <dbReference type="PROSITE-ProRule" id="PRU00266"/>
    </source>
</evidence>
<reference evidence="13" key="1">
    <citation type="journal article" date="2014" name="Virus Res.">
        <title>Genetic diversification of penaeid shrimp infectious myonecrosis virus between Indonesia and Brazil.</title>
        <authorList>
            <person name="Naim S."/>
            <person name="Brown J.K."/>
            <person name="Nibert M.L."/>
        </authorList>
    </citation>
    <scope>NUCLEOTIDE SEQUENCE</scope>
    <source>
        <strain evidence="13">IMNV-ID-LP-11</strain>
    </source>
</reference>
<dbReference type="SUPFAM" id="SSF56672">
    <property type="entry name" value="DNA/RNA polymerases"/>
    <property type="match status" value="1"/>
</dbReference>
<organism evidence="13">
    <name type="scientific">Penaeid shrimp infectious myonecrosis virus</name>
    <dbReference type="NCBI Taxonomy" id="282786"/>
    <lineage>
        <taxon>Viruses</taxon>
        <taxon>Riboviria</taxon>
        <taxon>Orthornavirae</taxon>
        <taxon>Duplornaviricota</taxon>
        <taxon>Chrymotiviricetes</taxon>
        <taxon>Ghabrivirales</taxon>
        <taxon>Betatotivirineae</taxon>
        <taxon>Artiviridae</taxon>
        <taxon>Artivirus</taxon>
        <taxon>Artivirus ichi</taxon>
    </lineage>
</organism>
<dbReference type="Gene3D" id="3.30.160.20">
    <property type="match status" value="1"/>
</dbReference>
<dbReference type="GO" id="GO:0006351">
    <property type="term" value="P:DNA-templated transcription"/>
    <property type="evidence" value="ECO:0007669"/>
    <property type="project" value="InterPro"/>
</dbReference>
<evidence type="ECO:0000259" key="11">
    <source>
        <dbReference type="PROSITE" id="PS50137"/>
    </source>
</evidence>
<dbReference type="EC" id="2.7.7.48" evidence="1 9"/>
<dbReference type="EMBL" id="KJ636782">
    <property type="protein sequence ID" value="AIC34742.2"/>
    <property type="molecule type" value="Genomic_RNA"/>
</dbReference>
<dbReference type="InterPro" id="IPR043502">
    <property type="entry name" value="DNA/RNA_pol_sf"/>
</dbReference>
<evidence type="ECO:0000256" key="9">
    <source>
        <dbReference type="RuleBase" id="RU364050"/>
    </source>
</evidence>
<evidence type="ECO:0000256" key="1">
    <source>
        <dbReference type="ARBA" id="ARBA00012494"/>
    </source>
</evidence>
<evidence type="ECO:0000256" key="6">
    <source>
        <dbReference type="ARBA" id="ARBA00022953"/>
    </source>
</evidence>
<dbReference type="GO" id="GO:0003968">
    <property type="term" value="F:RNA-directed RNA polymerase activity"/>
    <property type="evidence" value="ECO:0007669"/>
    <property type="project" value="UniProtKB-KW"/>
</dbReference>
<evidence type="ECO:0000259" key="12">
    <source>
        <dbReference type="PROSITE" id="PS50507"/>
    </source>
</evidence>
<feature type="compositionally biased region" description="Basic and acidic residues" evidence="10">
    <location>
        <begin position="633"/>
        <end position="642"/>
    </location>
</feature>
<keyword evidence="6 9" id="KW-0693">Viral RNA replication</keyword>
<evidence type="ECO:0000256" key="5">
    <source>
        <dbReference type="ARBA" id="ARBA00022741"/>
    </source>
</evidence>
<accession>A0A060II10</accession>
<name>A0A060II10_9VIRU</name>
<feature type="domain" description="DRBM" evidence="11">
    <location>
        <begin position="101"/>
        <end position="167"/>
    </location>
</feature>
<dbReference type="InterPro" id="IPR014720">
    <property type="entry name" value="dsRBD_dom"/>
</dbReference>
<evidence type="ECO:0000256" key="7">
    <source>
        <dbReference type="ARBA" id="ARBA00048744"/>
    </source>
</evidence>
<dbReference type="PROSITE" id="PS50507">
    <property type="entry name" value="RDRP_SSRNA_POS"/>
    <property type="match status" value="1"/>
</dbReference>
<keyword evidence="3 9" id="KW-0808">Transferase</keyword>
<keyword evidence="2 9" id="KW-0696">RNA-directed RNA polymerase</keyword>
<dbReference type="Pfam" id="PF02123">
    <property type="entry name" value="RdRP_4"/>
    <property type="match status" value="1"/>
</dbReference>
<keyword evidence="5 9" id="KW-0547">Nucleotide-binding</keyword>
<dbReference type="GO" id="GO:0039694">
    <property type="term" value="P:viral RNA genome replication"/>
    <property type="evidence" value="ECO:0007669"/>
    <property type="project" value="InterPro"/>
</dbReference>
<dbReference type="SMART" id="SM00358">
    <property type="entry name" value="DSRM"/>
    <property type="match status" value="1"/>
</dbReference>
<protein>
    <recommendedName>
        <fullName evidence="1 9">RNA-directed RNA polymerase</fullName>
        <ecNumber evidence="1 9">2.7.7.48</ecNumber>
    </recommendedName>
</protein>
<feature type="region of interest" description="Disordered" evidence="10">
    <location>
        <begin position="633"/>
        <end position="678"/>
    </location>
</feature>